<dbReference type="Proteomes" id="UP000218731">
    <property type="component" value="Chromosome 1"/>
</dbReference>
<name>A0A1L7N7W1_PSEPU</name>
<sequence>MNPSRIEQEAAEWALCLGEGELDAADACELEAWLQADPRHGATLRRMQGVISQVQALRQQRGPVGAGLRAGLQPSTPRSGVRRALLGLVLAASLLGGLPLAGVSPTDWLADLHTAPAEWHSETLADGSLLTLAGNSAVDVQFSAGERRIRLLHGQLLVDVSHDPTRPFVVQTDEGSFKALGTRFVVSQGNARSELTMLESRVEARSAVSGDQLVAGRGERAWVARDGLGPLPAIDPARVDRAWQHHQLVAEGVPLDQVLDALSQQRRGVLRFDRQAMQAIKVSAVLPLDDSERALRLLAEALPIRIGGFSRWWTTVEPAPRENR</sequence>
<evidence type="ECO:0000313" key="6">
    <source>
        <dbReference type="Proteomes" id="UP000218731"/>
    </source>
</evidence>
<evidence type="ECO:0000313" key="7">
    <source>
        <dbReference type="Proteomes" id="UP000442695"/>
    </source>
</evidence>
<evidence type="ECO:0000259" key="2">
    <source>
        <dbReference type="Pfam" id="PF16220"/>
    </source>
</evidence>
<evidence type="ECO:0000313" key="5">
    <source>
        <dbReference type="EMBL" id="MDF3870099.1"/>
    </source>
</evidence>
<gene>
    <name evidence="4" type="ORF">GN299_27065</name>
    <name evidence="3" type="ORF">KF715C_ch9580</name>
    <name evidence="5" type="ORF">P3W50_06430</name>
</gene>
<dbReference type="InterPro" id="IPR012373">
    <property type="entry name" value="Ferrdict_sens_TM"/>
</dbReference>
<evidence type="ECO:0000313" key="4">
    <source>
        <dbReference type="EMBL" id="KAF0251755.1"/>
    </source>
</evidence>
<feature type="domain" description="FecR protein" evidence="1">
    <location>
        <begin position="111"/>
        <end position="203"/>
    </location>
</feature>
<dbReference type="RefSeq" id="WP_049273389.1">
    <property type="nucleotide sequence ID" value="NZ_AP015029.1"/>
</dbReference>
<feature type="domain" description="FecR N-terminal" evidence="2">
    <location>
        <begin position="8"/>
        <end position="48"/>
    </location>
</feature>
<dbReference type="PIRSF" id="PIRSF018266">
    <property type="entry name" value="FecR"/>
    <property type="match status" value="1"/>
</dbReference>
<dbReference type="PANTHER" id="PTHR30273:SF2">
    <property type="entry name" value="PROTEIN FECR"/>
    <property type="match status" value="1"/>
</dbReference>
<dbReference type="InterPro" id="IPR006860">
    <property type="entry name" value="FecR"/>
</dbReference>
<evidence type="ECO:0000259" key="1">
    <source>
        <dbReference type="Pfam" id="PF04773"/>
    </source>
</evidence>
<dbReference type="Pfam" id="PF04773">
    <property type="entry name" value="FecR"/>
    <property type="match status" value="1"/>
</dbReference>
<dbReference type="InterPro" id="IPR032623">
    <property type="entry name" value="FecR_N"/>
</dbReference>
<dbReference type="Proteomes" id="UP001217741">
    <property type="component" value="Unassembled WGS sequence"/>
</dbReference>
<dbReference type="Gene3D" id="2.60.120.1440">
    <property type="match status" value="1"/>
</dbReference>
<evidence type="ECO:0000313" key="3">
    <source>
        <dbReference type="EMBL" id="BAW21531.1"/>
    </source>
</evidence>
<dbReference type="Proteomes" id="UP000442695">
    <property type="component" value="Unassembled WGS sequence"/>
</dbReference>
<reference evidence="5" key="3">
    <citation type="submission" date="2023-03" db="EMBL/GenBank/DDBJ databases">
        <title>Draft assemblies of triclosan tolerant bacteria isolated from returned activated sludge.</title>
        <authorList>
            <person name="Van Hamelsveld S."/>
        </authorList>
    </citation>
    <scope>NUCLEOTIDE SEQUENCE</scope>
    <source>
        <strain evidence="5">GW210012_S60</strain>
    </source>
</reference>
<dbReference type="EMBL" id="AP015029">
    <property type="protein sequence ID" value="BAW21531.1"/>
    <property type="molecule type" value="Genomic_DNA"/>
</dbReference>
<reference evidence="3 6" key="1">
    <citation type="submission" date="2015-11" db="EMBL/GenBank/DDBJ databases">
        <title>Complete genome sequencing of a biphenyl-degrading bacterium, Pseudomonas putida KF715 (=NBRC110667).</title>
        <authorList>
            <person name="Suenaga H."/>
            <person name="Fujihara N."/>
            <person name="Watanabe T."/>
            <person name="Hirose J."/>
            <person name="Kimura N."/>
            <person name="Yamazoe A."/>
            <person name="Hosoyama A."/>
            <person name="Shimodaira J."/>
            <person name="Furukawa K."/>
        </authorList>
    </citation>
    <scope>NUCLEOTIDE SEQUENCE [LARGE SCALE GENOMIC DNA]</scope>
    <source>
        <strain evidence="3 6">KF715</strain>
    </source>
</reference>
<dbReference type="PANTHER" id="PTHR30273">
    <property type="entry name" value="PERIPLASMIC SIGNAL SENSOR AND SIGMA FACTOR ACTIVATOR FECR-RELATED"/>
    <property type="match status" value="1"/>
</dbReference>
<dbReference type="AlphaFoldDB" id="A0A1L7N7W1"/>
<protein>
    <submittedName>
        <fullName evidence="3">Anti-FecI sigma factor FecR</fullName>
    </submittedName>
    <submittedName>
        <fullName evidence="4">DUF4880 domain-containing protein</fullName>
    </submittedName>
    <submittedName>
        <fullName evidence="5">FecR domain-containing protein</fullName>
    </submittedName>
</protein>
<proteinExistence type="predicted"/>
<reference evidence="4 7" key="2">
    <citation type="submission" date="2019-12" db="EMBL/GenBank/DDBJ databases">
        <authorList>
            <person name="Woiski C."/>
        </authorList>
    </citation>
    <scope>NUCLEOTIDE SEQUENCE [LARGE SCALE GENOMIC DNA]</scope>
    <source>
        <strain evidence="4 7">BOE100</strain>
    </source>
</reference>
<accession>A0A1L7N7W1</accession>
<dbReference type="GO" id="GO:0016989">
    <property type="term" value="F:sigma factor antagonist activity"/>
    <property type="evidence" value="ECO:0007669"/>
    <property type="project" value="TreeGrafter"/>
</dbReference>
<dbReference type="EMBL" id="JARJLO010000085">
    <property type="protein sequence ID" value="MDF3870099.1"/>
    <property type="molecule type" value="Genomic_DNA"/>
</dbReference>
<dbReference type="EMBL" id="WOWR01000053">
    <property type="protein sequence ID" value="KAF0251755.1"/>
    <property type="molecule type" value="Genomic_DNA"/>
</dbReference>
<organism evidence="3 6">
    <name type="scientific">Pseudomonas putida</name>
    <name type="common">Arthrobacter siderocapsulatus</name>
    <dbReference type="NCBI Taxonomy" id="303"/>
    <lineage>
        <taxon>Bacteria</taxon>
        <taxon>Pseudomonadati</taxon>
        <taxon>Pseudomonadota</taxon>
        <taxon>Gammaproteobacteria</taxon>
        <taxon>Pseudomonadales</taxon>
        <taxon>Pseudomonadaceae</taxon>
        <taxon>Pseudomonas</taxon>
    </lineage>
</organism>
<dbReference type="Pfam" id="PF16220">
    <property type="entry name" value="DUF4880"/>
    <property type="match status" value="1"/>
</dbReference>